<dbReference type="OMA" id="LCESHIT"/>
<dbReference type="KEGG" id="ehx:EMIHUDRAFT_210292"/>
<dbReference type="PaxDb" id="2903-EOD16767"/>
<dbReference type="KEGG" id="ehx:EMIHUDRAFT_117241"/>
<dbReference type="PANTHER" id="PTHR46167">
    <property type="entry name" value="N-LYSINE METHYLTRANSFERASE KMT5A"/>
    <property type="match status" value="1"/>
</dbReference>
<dbReference type="SUPFAM" id="SSF82199">
    <property type="entry name" value="SET domain"/>
    <property type="match status" value="1"/>
</dbReference>
<dbReference type="PANTHER" id="PTHR46167:SF1">
    <property type="entry name" value="N-LYSINE METHYLTRANSFERASE KMT5A"/>
    <property type="match status" value="1"/>
</dbReference>
<evidence type="ECO:0000313" key="2">
    <source>
        <dbReference type="EnsemblProtists" id="EOD16767"/>
    </source>
</evidence>
<dbReference type="HOGENOM" id="CLU_1398682_0_0_1"/>
<dbReference type="RefSeq" id="XP_005769196.1">
    <property type="nucleotide sequence ID" value="XM_005769139.1"/>
</dbReference>
<protein>
    <recommendedName>
        <fullName evidence="1">SET domain-containing protein</fullName>
    </recommendedName>
</protein>
<dbReference type="GeneID" id="17266897"/>
<keyword evidence="3" id="KW-1185">Reference proteome</keyword>
<dbReference type="STRING" id="2903.R1C3P0"/>
<dbReference type="AlphaFoldDB" id="A0A0D3IZT2"/>
<organism evidence="2 3">
    <name type="scientific">Emiliania huxleyi (strain CCMP1516)</name>
    <dbReference type="NCBI Taxonomy" id="280463"/>
    <lineage>
        <taxon>Eukaryota</taxon>
        <taxon>Haptista</taxon>
        <taxon>Haptophyta</taxon>
        <taxon>Prymnesiophyceae</taxon>
        <taxon>Isochrysidales</taxon>
        <taxon>Noelaerhabdaceae</taxon>
        <taxon>Emiliania</taxon>
    </lineage>
</organism>
<sequence length="195" mass="21760">MAALVLAGMTSSGSLVAHGLLDRSVFAVRRLTALDYSPLVSLGGLRPGRDVEIKRVGAWRGSGAFARRRLRRGELVGWYTGDLLPTEEFVQRRAAGDTSGDYAIALCESHITDAEDASRSSWLRYINHSWRRANTASFYVPPRSGLSPEHGATMFCTSREVKPGEELLVDYGRDYWLARFPLGPLDPRWWRVECS</sequence>
<name>A0A0D3IZT2_EMIH1</name>
<dbReference type="EnsemblProtists" id="EOD16767">
    <property type="protein sequence ID" value="EOD16767"/>
    <property type="gene ID" value="EMIHUDRAFT_210292"/>
</dbReference>
<dbReference type="Pfam" id="PF00856">
    <property type="entry name" value="SET"/>
    <property type="match status" value="1"/>
</dbReference>
<feature type="domain" description="SET" evidence="1">
    <location>
        <begin position="49"/>
        <end position="172"/>
    </location>
</feature>
<dbReference type="InterPro" id="IPR051760">
    <property type="entry name" value="KMT5A"/>
</dbReference>
<dbReference type="GO" id="GO:0006357">
    <property type="term" value="P:regulation of transcription by RNA polymerase II"/>
    <property type="evidence" value="ECO:0007669"/>
    <property type="project" value="TreeGrafter"/>
</dbReference>
<evidence type="ECO:0000259" key="1">
    <source>
        <dbReference type="PROSITE" id="PS50280"/>
    </source>
</evidence>
<dbReference type="InterPro" id="IPR001214">
    <property type="entry name" value="SET_dom"/>
</dbReference>
<accession>A0A0D3IZT2</accession>
<dbReference type="GeneID" id="17262915"/>
<reference evidence="3" key="1">
    <citation type="journal article" date="2013" name="Nature">
        <title>Pan genome of the phytoplankton Emiliania underpins its global distribution.</title>
        <authorList>
            <person name="Read B.A."/>
            <person name="Kegel J."/>
            <person name="Klute M.J."/>
            <person name="Kuo A."/>
            <person name="Lefebvre S.C."/>
            <person name="Maumus F."/>
            <person name="Mayer C."/>
            <person name="Miller J."/>
            <person name="Monier A."/>
            <person name="Salamov A."/>
            <person name="Young J."/>
            <person name="Aguilar M."/>
            <person name="Claverie J.M."/>
            <person name="Frickenhaus S."/>
            <person name="Gonzalez K."/>
            <person name="Herman E.K."/>
            <person name="Lin Y.C."/>
            <person name="Napier J."/>
            <person name="Ogata H."/>
            <person name="Sarno A.F."/>
            <person name="Shmutz J."/>
            <person name="Schroeder D."/>
            <person name="de Vargas C."/>
            <person name="Verret F."/>
            <person name="von Dassow P."/>
            <person name="Valentin K."/>
            <person name="Van de Peer Y."/>
            <person name="Wheeler G."/>
            <person name="Dacks J.B."/>
            <person name="Delwiche C.F."/>
            <person name="Dyhrman S.T."/>
            <person name="Glockner G."/>
            <person name="John U."/>
            <person name="Richards T."/>
            <person name="Worden A.Z."/>
            <person name="Zhang X."/>
            <person name="Grigoriev I.V."/>
            <person name="Allen A.E."/>
            <person name="Bidle K."/>
            <person name="Borodovsky M."/>
            <person name="Bowler C."/>
            <person name="Brownlee C."/>
            <person name="Cock J.M."/>
            <person name="Elias M."/>
            <person name="Gladyshev V.N."/>
            <person name="Groth M."/>
            <person name="Guda C."/>
            <person name="Hadaegh A."/>
            <person name="Iglesias-Rodriguez M.D."/>
            <person name="Jenkins J."/>
            <person name="Jones B.M."/>
            <person name="Lawson T."/>
            <person name="Leese F."/>
            <person name="Lindquist E."/>
            <person name="Lobanov A."/>
            <person name="Lomsadze A."/>
            <person name="Malik S.B."/>
            <person name="Marsh M.E."/>
            <person name="Mackinder L."/>
            <person name="Mock T."/>
            <person name="Mueller-Roeber B."/>
            <person name="Pagarete A."/>
            <person name="Parker M."/>
            <person name="Probert I."/>
            <person name="Quesneville H."/>
            <person name="Raines C."/>
            <person name="Rensing S.A."/>
            <person name="Riano-Pachon D.M."/>
            <person name="Richier S."/>
            <person name="Rokitta S."/>
            <person name="Shiraiwa Y."/>
            <person name="Soanes D.M."/>
            <person name="van der Giezen M."/>
            <person name="Wahlund T.M."/>
            <person name="Williams B."/>
            <person name="Wilson W."/>
            <person name="Wolfe G."/>
            <person name="Wurch L.L."/>
        </authorList>
    </citation>
    <scope>NUCLEOTIDE SEQUENCE</scope>
</reference>
<dbReference type="Proteomes" id="UP000013827">
    <property type="component" value="Unassembled WGS sequence"/>
</dbReference>
<dbReference type="GO" id="GO:0005634">
    <property type="term" value="C:nucleus"/>
    <property type="evidence" value="ECO:0007669"/>
    <property type="project" value="TreeGrafter"/>
</dbReference>
<dbReference type="EnsemblProtists" id="EOD21357">
    <property type="protein sequence ID" value="EOD21357"/>
    <property type="gene ID" value="EMIHUDRAFT_117241"/>
</dbReference>
<dbReference type="GO" id="GO:0042799">
    <property type="term" value="F:histone H4K20 methyltransferase activity"/>
    <property type="evidence" value="ECO:0007669"/>
    <property type="project" value="TreeGrafter"/>
</dbReference>
<dbReference type="PROSITE" id="PS50280">
    <property type="entry name" value="SET"/>
    <property type="match status" value="1"/>
</dbReference>
<dbReference type="GO" id="GO:0005700">
    <property type="term" value="C:polytene chromosome"/>
    <property type="evidence" value="ECO:0007669"/>
    <property type="project" value="TreeGrafter"/>
</dbReference>
<dbReference type="RefSeq" id="XP_005773786.1">
    <property type="nucleotide sequence ID" value="XM_005773729.1"/>
</dbReference>
<reference evidence="2" key="2">
    <citation type="submission" date="2024-10" db="UniProtKB">
        <authorList>
            <consortium name="EnsemblProtists"/>
        </authorList>
    </citation>
    <scope>IDENTIFICATION</scope>
</reference>
<proteinExistence type="predicted"/>
<dbReference type="SMART" id="SM00317">
    <property type="entry name" value="SET"/>
    <property type="match status" value="1"/>
</dbReference>
<dbReference type="Gene3D" id="2.170.270.10">
    <property type="entry name" value="SET domain"/>
    <property type="match status" value="1"/>
</dbReference>
<evidence type="ECO:0000313" key="3">
    <source>
        <dbReference type="Proteomes" id="UP000013827"/>
    </source>
</evidence>
<dbReference type="InterPro" id="IPR046341">
    <property type="entry name" value="SET_dom_sf"/>
</dbReference>